<dbReference type="AlphaFoldDB" id="A0AAD9G737"/>
<reference evidence="10" key="1">
    <citation type="journal article" date="2014" name="Nucleic Acids Res.">
        <title>The evolutionary dynamics of variant antigen genes in Babesia reveal a history of genomic innovation underlying host-parasite interaction.</title>
        <authorList>
            <person name="Jackson A.P."/>
            <person name="Otto T.D."/>
            <person name="Darby A."/>
            <person name="Ramaprasad A."/>
            <person name="Xia D."/>
            <person name="Echaide I.E."/>
            <person name="Farber M."/>
            <person name="Gahlot S."/>
            <person name="Gamble J."/>
            <person name="Gupta D."/>
            <person name="Gupta Y."/>
            <person name="Jackson L."/>
            <person name="Malandrin L."/>
            <person name="Malas T.B."/>
            <person name="Moussa E."/>
            <person name="Nair M."/>
            <person name="Reid A.J."/>
            <person name="Sanders M."/>
            <person name="Sharma J."/>
            <person name="Tracey A."/>
            <person name="Quail M.A."/>
            <person name="Weir W."/>
            <person name="Wastling J.M."/>
            <person name="Hall N."/>
            <person name="Willadsen P."/>
            <person name="Lingelbach K."/>
            <person name="Shiels B."/>
            <person name="Tait A."/>
            <person name="Berriman M."/>
            <person name="Allred D.R."/>
            <person name="Pain A."/>
        </authorList>
    </citation>
    <scope>NUCLEOTIDE SEQUENCE</scope>
    <source>
        <strain evidence="10">1802A</strain>
    </source>
</reference>
<dbReference type="Proteomes" id="UP001195914">
    <property type="component" value="Unassembled WGS sequence"/>
</dbReference>
<dbReference type="Pfam" id="PF00133">
    <property type="entry name" value="tRNA-synt_1"/>
    <property type="match status" value="1"/>
</dbReference>
<evidence type="ECO:0000259" key="9">
    <source>
        <dbReference type="Pfam" id="PF00133"/>
    </source>
</evidence>
<evidence type="ECO:0000256" key="1">
    <source>
        <dbReference type="ARBA" id="ARBA00013169"/>
    </source>
</evidence>
<keyword evidence="6 10" id="KW-0030">Aminoacyl-tRNA synthetase</keyword>
<dbReference type="GO" id="GO:0005524">
    <property type="term" value="F:ATP binding"/>
    <property type="evidence" value="ECO:0007669"/>
    <property type="project" value="UniProtKB-KW"/>
</dbReference>
<evidence type="ECO:0000256" key="2">
    <source>
        <dbReference type="ARBA" id="ARBA00022598"/>
    </source>
</evidence>
<dbReference type="SUPFAM" id="SSF47323">
    <property type="entry name" value="Anticodon-binding domain of a subclass of class I aminoacyl-tRNA synthetases"/>
    <property type="match status" value="1"/>
</dbReference>
<keyword evidence="3" id="KW-0547">Nucleotide-binding</keyword>
<evidence type="ECO:0000256" key="3">
    <source>
        <dbReference type="ARBA" id="ARBA00022741"/>
    </source>
</evidence>
<protein>
    <recommendedName>
        <fullName evidence="1">valine--tRNA ligase</fullName>
        <ecNumber evidence="1">6.1.1.9</ecNumber>
    </recommendedName>
    <alternativeName>
        <fullName evidence="7">Valyl-tRNA synthetase</fullName>
    </alternativeName>
</protein>
<organism evidence="10 11">
    <name type="scientific">Babesia divergens</name>
    <dbReference type="NCBI Taxonomy" id="32595"/>
    <lineage>
        <taxon>Eukaryota</taxon>
        <taxon>Sar</taxon>
        <taxon>Alveolata</taxon>
        <taxon>Apicomplexa</taxon>
        <taxon>Aconoidasida</taxon>
        <taxon>Piroplasmida</taxon>
        <taxon>Babesiidae</taxon>
        <taxon>Babesia</taxon>
    </lineage>
</organism>
<evidence type="ECO:0000256" key="6">
    <source>
        <dbReference type="ARBA" id="ARBA00023146"/>
    </source>
</evidence>
<dbReference type="SUPFAM" id="SSF52374">
    <property type="entry name" value="Nucleotidylyl transferase"/>
    <property type="match status" value="1"/>
</dbReference>
<gene>
    <name evidence="10" type="ORF">X943_001899</name>
</gene>
<dbReference type="EMBL" id="JAHBMH010000073">
    <property type="protein sequence ID" value="KAK1933030.1"/>
    <property type="molecule type" value="Genomic_DNA"/>
</dbReference>
<comment type="catalytic activity">
    <reaction evidence="8">
        <text>tRNA(Val) + L-valine + ATP = L-valyl-tRNA(Val) + AMP + diphosphate</text>
        <dbReference type="Rhea" id="RHEA:10704"/>
        <dbReference type="Rhea" id="RHEA-COMP:9672"/>
        <dbReference type="Rhea" id="RHEA-COMP:9708"/>
        <dbReference type="ChEBI" id="CHEBI:30616"/>
        <dbReference type="ChEBI" id="CHEBI:33019"/>
        <dbReference type="ChEBI" id="CHEBI:57762"/>
        <dbReference type="ChEBI" id="CHEBI:78442"/>
        <dbReference type="ChEBI" id="CHEBI:78537"/>
        <dbReference type="ChEBI" id="CHEBI:456215"/>
        <dbReference type="EC" id="6.1.1.9"/>
    </reaction>
</comment>
<dbReference type="PANTHER" id="PTHR11946:SF93">
    <property type="entry name" value="VALINE--TRNA LIGASE, CHLOROPLASTIC_MITOCHONDRIAL 2"/>
    <property type="match status" value="1"/>
</dbReference>
<dbReference type="InterPro" id="IPR014729">
    <property type="entry name" value="Rossmann-like_a/b/a_fold"/>
</dbReference>
<feature type="domain" description="Aminoacyl-tRNA synthetase class Ia" evidence="9">
    <location>
        <begin position="3"/>
        <end position="436"/>
    </location>
</feature>
<dbReference type="PRINTS" id="PR00986">
    <property type="entry name" value="TRNASYNTHVAL"/>
</dbReference>
<comment type="caution">
    <text evidence="10">The sequence shown here is derived from an EMBL/GenBank/DDBJ whole genome shotgun (WGS) entry which is preliminary data.</text>
</comment>
<proteinExistence type="predicted"/>
<dbReference type="PANTHER" id="PTHR11946">
    <property type="entry name" value="VALYL-TRNA SYNTHETASES"/>
    <property type="match status" value="1"/>
</dbReference>
<dbReference type="GO" id="GO:0002161">
    <property type="term" value="F:aminoacyl-tRNA deacylase activity"/>
    <property type="evidence" value="ECO:0007669"/>
    <property type="project" value="InterPro"/>
</dbReference>
<evidence type="ECO:0000256" key="8">
    <source>
        <dbReference type="ARBA" id="ARBA00047552"/>
    </source>
</evidence>
<dbReference type="Gene3D" id="3.40.50.620">
    <property type="entry name" value="HUPs"/>
    <property type="match status" value="1"/>
</dbReference>
<keyword evidence="11" id="KW-1185">Reference proteome</keyword>
<dbReference type="GO" id="GO:0006438">
    <property type="term" value="P:valyl-tRNA aminoacylation"/>
    <property type="evidence" value="ECO:0007669"/>
    <property type="project" value="InterPro"/>
</dbReference>
<dbReference type="EC" id="6.1.1.9" evidence="1"/>
<keyword evidence="4" id="KW-0067">ATP-binding</keyword>
<dbReference type="GO" id="GO:0005829">
    <property type="term" value="C:cytosol"/>
    <property type="evidence" value="ECO:0007669"/>
    <property type="project" value="TreeGrafter"/>
</dbReference>
<dbReference type="InterPro" id="IPR009080">
    <property type="entry name" value="tRNAsynth_Ia_anticodon-bd"/>
</dbReference>
<evidence type="ECO:0000313" key="10">
    <source>
        <dbReference type="EMBL" id="KAK1933030.1"/>
    </source>
</evidence>
<keyword evidence="2" id="KW-0436">Ligase</keyword>
<dbReference type="InterPro" id="IPR002300">
    <property type="entry name" value="aa-tRNA-synth_Ia"/>
</dbReference>
<evidence type="ECO:0000256" key="7">
    <source>
        <dbReference type="ARBA" id="ARBA00029936"/>
    </source>
</evidence>
<dbReference type="InterPro" id="IPR009008">
    <property type="entry name" value="Val/Leu/Ile-tRNA-synth_edit"/>
</dbReference>
<keyword evidence="5" id="KW-0648">Protein biosynthesis</keyword>
<evidence type="ECO:0000256" key="4">
    <source>
        <dbReference type="ARBA" id="ARBA00022840"/>
    </source>
</evidence>
<dbReference type="GO" id="GO:0004832">
    <property type="term" value="F:valine-tRNA ligase activity"/>
    <property type="evidence" value="ECO:0007669"/>
    <property type="project" value="UniProtKB-EC"/>
</dbReference>
<name>A0AAD9G737_BABDI</name>
<evidence type="ECO:0000313" key="11">
    <source>
        <dbReference type="Proteomes" id="UP001195914"/>
    </source>
</evidence>
<accession>A0AAD9G737</accession>
<reference evidence="10" key="2">
    <citation type="submission" date="2021-05" db="EMBL/GenBank/DDBJ databases">
        <authorList>
            <person name="Pain A."/>
        </authorList>
    </citation>
    <scope>NUCLEOTIDE SEQUENCE</scope>
    <source>
        <strain evidence="10">1802A</strain>
    </source>
</reference>
<dbReference type="SUPFAM" id="SSF50677">
    <property type="entry name" value="ValRS/IleRS/LeuRS editing domain"/>
    <property type="match status" value="1"/>
</dbReference>
<evidence type="ECO:0000256" key="5">
    <source>
        <dbReference type="ARBA" id="ARBA00022917"/>
    </source>
</evidence>
<sequence>MKTLKKLGIDWLYSGWTLSSRSKEITRDVFLRLYQEKLITERLYPTFCRVKHGTLEYLNAAKVELVTRPVNVYSITLDVVGNDDLDGGSSQEVAGSVIAYTTVPGLLHATAAVAVGEEDYERLKGKMAVLPDSFRRVPLVPLATVIKDDSAVTDTLIMPGYSENATTISYMGNMDVINIVGPDGKLTNVPPTVMGLSLEEAEPALLKYFKHDKIVHRKVPMEISDKDTIVHVLPAPQLLLDVASISGHALDALERLEIDPQNRMSFLKQRLESKQPWCISRYSWWGVRVPLWYLKKGTDVIVLPAKSQQDAEQLATKKLGYDVKEAIKDGYSLEQDPRTLDTWFTSSLWPITTSIDSEEMEGLQPCRVQTLLFTCYDILHSWVARMLLMCTYLSGGALPFDRVVLHGLVNDGQGRKMSKSLGNTITADEFVSRFGALYGFPEIRKQSDVAQYIAQILGKPQEQHDPMAMAQARLSLAASASKVNMCHNIGDYDERIKAMLKKLGQITNYMNLVCRKLKLKHIWDLDLDNNKQLSSLESAISAQFAVAVNSLSELIESFEFRKAVETLEQYVGIFSNYAIPAHRHGCCQFALLFRWYVNMLRILMPFAVQLIQGMPLPLGLQDSDALLQWPDFIPVESHDIGMFDAMEDIVRQLRRHAHAGSSVPEVSVPDAYRDELESYKSLLSYIVQLTYNTAIDFNIK</sequence>
<dbReference type="InterPro" id="IPR002303">
    <property type="entry name" value="Valyl-tRNA_ligase"/>
</dbReference>